<sequence length="133" mass="14021">MQFTTAIAATILAFSASASAAAVSIPIPQITLRIFNDQTGRNADTTVSADGIAVSIPSRFAGSAIDNNGNIIGTSAQLVQFQDNTKCQLTNLNVPGWVIELDGRAKNFADLDGDKSKAIPTWLNGFQFSCQKA</sequence>
<dbReference type="VEuPathDB" id="FungiDB:yc1106_04521"/>
<organism evidence="2 3">
    <name type="scientific">Curvularia clavata</name>
    <dbReference type="NCBI Taxonomy" id="95742"/>
    <lineage>
        <taxon>Eukaryota</taxon>
        <taxon>Fungi</taxon>
        <taxon>Dikarya</taxon>
        <taxon>Ascomycota</taxon>
        <taxon>Pezizomycotina</taxon>
        <taxon>Dothideomycetes</taxon>
        <taxon>Pleosporomycetidae</taxon>
        <taxon>Pleosporales</taxon>
        <taxon>Pleosporineae</taxon>
        <taxon>Pleosporaceae</taxon>
        <taxon>Curvularia</taxon>
    </lineage>
</organism>
<proteinExistence type="predicted"/>
<evidence type="ECO:0000313" key="3">
    <source>
        <dbReference type="Proteomes" id="UP001056012"/>
    </source>
</evidence>
<protein>
    <submittedName>
        <fullName evidence="2">Uncharacterized protein</fullName>
    </submittedName>
</protein>
<keyword evidence="3" id="KW-1185">Reference proteome</keyword>
<accession>A0A9Q8Z6I2</accession>
<feature type="signal peptide" evidence="1">
    <location>
        <begin position="1"/>
        <end position="20"/>
    </location>
</feature>
<evidence type="ECO:0000256" key="1">
    <source>
        <dbReference type="SAM" id="SignalP"/>
    </source>
</evidence>
<dbReference type="Proteomes" id="UP001056012">
    <property type="component" value="Chromosome 3"/>
</dbReference>
<dbReference type="AlphaFoldDB" id="A0A9Q8Z6I2"/>
<keyword evidence="1" id="KW-0732">Signal</keyword>
<reference evidence="2" key="1">
    <citation type="submission" date="2021-12" db="EMBL/GenBank/DDBJ databases">
        <title>Curvularia clavata genome.</title>
        <authorList>
            <person name="Cao Y."/>
        </authorList>
    </citation>
    <scope>NUCLEOTIDE SEQUENCE</scope>
    <source>
        <strain evidence="2">Yc1106</strain>
    </source>
</reference>
<gene>
    <name evidence="2" type="ORF">yc1106_04521</name>
</gene>
<dbReference type="EMBL" id="CP089276">
    <property type="protein sequence ID" value="USP77247.1"/>
    <property type="molecule type" value="Genomic_DNA"/>
</dbReference>
<name>A0A9Q8Z6I2_CURCL</name>
<dbReference type="OrthoDB" id="3497702at2759"/>
<evidence type="ECO:0000313" key="2">
    <source>
        <dbReference type="EMBL" id="USP77247.1"/>
    </source>
</evidence>
<feature type="chain" id="PRO_5040220436" evidence="1">
    <location>
        <begin position="21"/>
        <end position="133"/>
    </location>
</feature>